<reference evidence="3" key="1">
    <citation type="submission" date="2023-07" db="EMBL/GenBank/DDBJ databases">
        <title>Thauera sp. CAU 1555 isolated from sand of Yaerae Beach.</title>
        <authorList>
            <person name="Kim W."/>
        </authorList>
    </citation>
    <scope>NUCLEOTIDE SEQUENCE [LARGE SCALE GENOMIC DNA]</scope>
    <source>
        <strain evidence="3">CAU 1555</strain>
    </source>
</reference>
<proteinExistence type="predicted"/>
<dbReference type="Proteomes" id="UP000603602">
    <property type="component" value="Unassembled WGS sequence"/>
</dbReference>
<protein>
    <submittedName>
        <fullName evidence="2">Uncharacterized protein</fullName>
    </submittedName>
</protein>
<feature type="region of interest" description="Disordered" evidence="1">
    <location>
        <begin position="100"/>
        <end position="125"/>
    </location>
</feature>
<dbReference type="RefSeq" id="WP_187716689.1">
    <property type="nucleotide sequence ID" value="NZ_JACTAH010000001.1"/>
</dbReference>
<sequence>MKLERTFLDLRICRNHSGHWHLKQDVGPTDATDEHWVILAAEQLDALARMAGYMPADEITKACERERERLALLAAMVQAHTGQGDPLRVAAALLLTGAAPYDPTAGQPNPGASDAGLEGGQLELV</sequence>
<evidence type="ECO:0000313" key="3">
    <source>
        <dbReference type="Proteomes" id="UP000603602"/>
    </source>
</evidence>
<dbReference type="EMBL" id="JACYTO010000001">
    <property type="protein sequence ID" value="MBD8501871.1"/>
    <property type="molecule type" value="Genomic_DNA"/>
</dbReference>
<organism evidence="2 3">
    <name type="scientific">Thauera sedimentorum</name>
    <dbReference type="NCBI Taxonomy" id="2767595"/>
    <lineage>
        <taxon>Bacteria</taxon>
        <taxon>Pseudomonadati</taxon>
        <taxon>Pseudomonadota</taxon>
        <taxon>Betaproteobacteria</taxon>
        <taxon>Rhodocyclales</taxon>
        <taxon>Zoogloeaceae</taxon>
        <taxon>Thauera</taxon>
    </lineage>
</organism>
<accession>A0ABR9B674</accession>
<keyword evidence="3" id="KW-1185">Reference proteome</keyword>
<name>A0ABR9B674_9RHOO</name>
<comment type="caution">
    <text evidence="2">The sequence shown here is derived from an EMBL/GenBank/DDBJ whole genome shotgun (WGS) entry which is preliminary data.</text>
</comment>
<evidence type="ECO:0000313" key="2">
    <source>
        <dbReference type="EMBL" id="MBD8501871.1"/>
    </source>
</evidence>
<evidence type="ECO:0000256" key="1">
    <source>
        <dbReference type="SAM" id="MobiDB-lite"/>
    </source>
</evidence>
<gene>
    <name evidence="2" type="ORF">IFO67_03155</name>
</gene>